<evidence type="ECO:0000313" key="5">
    <source>
        <dbReference type="Proteomes" id="UP000187941"/>
    </source>
</evidence>
<dbReference type="InterPro" id="IPR036663">
    <property type="entry name" value="Fumarylacetoacetase_C_sf"/>
</dbReference>
<protein>
    <recommendedName>
        <fullName evidence="3">Fumarylacetoacetase-like C-terminal domain-containing protein</fullName>
    </recommendedName>
</protein>
<dbReference type="EMBL" id="CP014263">
    <property type="protein sequence ID" value="AQG79247.1"/>
    <property type="molecule type" value="Genomic_DNA"/>
</dbReference>
<dbReference type="Pfam" id="PF01557">
    <property type="entry name" value="FAA_hydrolase"/>
    <property type="match status" value="1"/>
</dbReference>
<dbReference type="Proteomes" id="UP000187941">
    <property type="component" value="Chromosome"/>
</dbReference>
<evidence type="ECO:0000256" key="2">
    <source>
        <dbReference type="ARBA" id="ARBA00022723"/>
    </source>
</evidence>
<gene>
    <name evidence="4" type="ORF">AWR27_07860</name>
</gene>
<keyword evidence="5" id="KW-1185">Reference proteome</keyword>
<dbReference type="AlphaFoldDB" id="A0A1P9WV42"/>
<keyword evidence="2" id="KW-0479">Metal-binding</keyword>
<dbReference type="PANTHER" id="PTHR42796:SF4">
    <property type="entry name" value="FUMARYLACETOACETATE HYDROLASE DOMAIN-CONTAINING PROTEIN 2A"/>
    <property type="match status" value="1"/>
</dbReference>
<name>A0A1P9WV42_9BACT</name>
<dbReference type="GO" id="GO:0016853">
    <property type="term" value="F:isomerase activity"/>
    <property type="evidence" value="ECO:0007669"/>
    <property type="project" value="UniProtKB-ARBA"/>
</dbReference>
<organism evidence="4 5">
    <name type="scientific">Spirosoma montaniterrae</name>
    <dbReference type="NCBI Taxonomy" id="1178516"/>
    <lineage>
        <taxon>Bacteria</taxon>
        <taxon>Pseudomonadati</taxon>
        <taxon>Bacteroidota</taxon>
        <taxon>Cytophagia</taxon>
        <taxon>Cytophagales</taxon>
        <taxon>Cytophagaceae</taxon>
        <taxon>Spirosoma</taxon>
    </lineage>
</organism>
<accession>A0A1P9WV42</accession>
<dbReference type="PANTHER" id="PTHR42796">
    <property type="entry name" value="FUMARYLACETOACETATE HYDROLASE DOMAIN-CONTAINING PROTEIN 2A-RELATED"/>
    <property type="match status" value="1"/>
</dbReference>
<feature type="domain" description="Fumarylacetoacetase-like C-terminal" evidence="3">
    <location>
        <begin position="74"/>
        <end position="280"/>
    </location>
</feature>
<dbReference type="GO" id="GO:0019752">
    <property type="term" value="P:carboxylic acid metabolic process"/>
    <property type="evidence" value="ECO:0007669"/>
    <property type="project" value="UniProtKB-ARBA"/>
</dbReference>
<dbReference type="InterPro" id="IPR051121">
    <property type="entry name" value="FAH"/>
</dbReference>
<dbReference type="GO" id="GO:0046872">
    <property type="term" value="F:metal ion binding"/>
    <property type="evidence" value="ECO:0007669"/>
    <property type="project" value="UniProtKB-KW"/>
</dbReference>
<comment type="similarity">
    <text evidence="1">Belongs to the FAH family.</text>
</comment>
<dbReference type="FunFam" id="3.90.850.10:FF:000002">
    <property type="entry name" value="2-hydroxyhepta-2,4-diene-1,7-dioate isomerase"/>
    <property type="match status" value="1"/>
</dbReference>
<reference evidence="4 5" key="1">
    <citation type="submission" date="2016-01" db="EMBL/GenBank/DDBJ databases">
        <authorList>
            <person name="Oliw E.H."/>
        </authorList>
    </citation>
    <scope>NUCLEOTIDE SEQUENCE [LARGE SCALE GENOMIC DNA]</scope>
    <source>
        <strain evidence="4 5">DY10</strain>
    </source>
</reference>
<proteinExistence type="inferred from homology"/>
<dbReference type="RefSeq" id="WP_077130687.1">
    <property type="nucleotide sequence ID" value="NZ_CP014263.1"/>
</dbReference>
<evidence type="ECO:0000259" key="3">
    <source>
        <dbReference type="Pfam" id="PF01557"/>
    </source>
</evidence>
<dbReference type="InterPro" id="IPR011234">
    <property type="entry name" value="Fumarylacetoacetase-like_C"/>
</dbReference>
<evidence type="ECO:0000256" key="1">
    <source>
        <dbReference type="ARBA" id="ARBA00010211"/>
    </source>
</evidence>
<sequence>MKLYTFQRQQQTRIGVEKNGNLVDVTDVAGTNDMVALIEQFDNLREALLHAVATTETTIPFGDVTLKAPLKPGKILCCGINYHGHFAENPAAKLPQKPFFFPKFPSNVIGPGEAILHPAGIRQLDWEVEFTLVFGKKVRHLPEDESVMDAVFGYTILHDVSARDVQFVDNQITLGKNFETFAPVGPCIVTKDELPDLSDVKLRTLLNGQLVQNGSTADWIYSLPHLLSWLTSVMTMHPGDLMTTGTPAGVGYFSRPQHFMQAGDTVRLEIEGIGALENKIEWLND</sequence>
<dbReference type="KEGG" id="smon:AWR27_07860"/>
<evidence type="ECO:0000313" key="4">
    <source>
        <dbReference type="EMBL" id="AQG79247.1"/>
    </source>
</evidence>
<dbReference type="STRING" id="1178516.AWR27_07860"/>
<dbReference type="SUPFAM" id="SSF56529">
    <property type="entry name" value="FAH"/>
    <property type="match status" value="1"/>
</dbReference>
<dbReference type="Gene3D" id="3.90.850.10">
    <property type="entry name" value="Fumarylacetoacetase-like, C-terminal domain"/>
    <property type="match status" value="1"/>
</dbReference>
<dbReference type="OrthoDB" id="9805307at2"/>